<name>A0ABT6ZQB1_9ACTN</name>
<reference evidence="1 2" key="1">
    <citation type="submission" date="2023-05" db="EMBL/GenBank/DDBJ databases">
        <title>Streptantibioticus silvisoli sp. nov., acidotolerant actinomycetes 1 from pine litter.</title>
        <authorList>
            <person name="Swiecimska M."/>
            <person name="Golinska P."/>
            <person name="Sangal V."/>
            <person name="Wachnowicz B."/>
            <person name="Goodfellow M."/>
        </authorList>
    </citation>
    <scope>NUCLEOTIDE SEQUENCE [LARGE SCALE GENOMIC DNA]</scope>
    <source>
        <strain evidence="1 2">DSM 42109</strain>
    </source>
</reference>
<dbReference type="Proteomes" id="UP001214441">
    <property type="component" value="Unassembled WGS sequence"/>
</dbReference>
<evidence type="ECO:0000313" key="1">
    <source>
        <dbReference type="EMBL" id="MDJ1131238.1"/>
    </source>
</evidence>
<proteinExistence type="predicted"/>
<accession>A0ABT6ZQB1</accession>
<sequence length="142" mass="15202">MKSQAASAPALRPPPGPDAHALPAGECWDAVRVPSYLAARAIDLLGVQCGSVISDPYGSRYYWLIPANSGAEWASFPAVSQVQRLSVACWVTVPPCAHRAPPGPYWVVPFREDGYLTDPYRLHAALARTTADELGPREGSSS</sequence>
<gene>
    <name evidence="1" type="ORF">NMN56_004535</name>
</gene>
<dbReference type="RefSeq" id="WP_274039069.1">
    <property type="nucleotide sequence ID" value="NZ_JANCPR020000004.1"/>
</dbReference>
<organism evidence="1 2">
    <name type="scientific">Streptomyces iconiensis</name>
    <dbReference type="NCBI Taxonomy" id="1384038"/>
    <lineage>
        <taxon>Bacteria</taxon>
        <taxon>Bacillati</taxon>
        <taxon>Actinomycetota</taxon>
        <taxon>Actinomycetes</taxon>
        <taxon>Kitasatosporales</taxon>
        <taxon>Streptomycetaceae</taxon>
        <taxon>Streptomyces</taxon>
    </lineage>
</organism>
<keyword evidence="2" id="KW-1185">Reference proteome</keyword>
<protein>
    <submittedName>
        <fullName evidence="1">Uncharacterized protein</fullName>
    </submittedName>
</protein>
<evidence type="ECO:0000313" key="2">
    <source>
        <dbReference type="Proteomes" id="UP001214441"/>
    </source>
</evidence>
<dbReference type="EMBL" id="JANCPR020000004">
    <property type="protein sequence ID" value="MDJ1131238.1"/>
    <property type="molecule type" value="Genomic_DNA"/>
</dbReference>
<comment type="caution">
    <text evidence="1">The sequence shown here is derived from an EMBL/GenBank/DDBJ whole genome shotgun (WGS) entry which is preliminary data.</text>
</comment>